<evidence type="ECO:0008006" key="3">
    <source>
        <dbReference type="Google" id="ProtNLM"/>
    </source>
</evidence>
<evidence type="ECO:0000313" key="1">
    <source>
        <dbReference type="EMBL" id="CEN49726.1"/>
    </source>
</evidence>
<dbReference type="InterPro" id="IPR023375">
    <property type="entry name" value="ADC_dom_sf"/>
</dbReference>
<dbReference type="Gene3D" id="2.40.400.10">
    <property type="entry name" value="Acetoacetate decarboxylase-like"/>
    <property type="match status" value="1"/>
</dbReference>
<dbReference type="Pfam" id="PF09844">
    <property type="entry name" value="DUF2071"/>
    <property type="match status" value="1"/>
</dbReference>
<proteinExistence type="predicted"/>
<name>A0A0B7ICW1_9FLAO</name>
<keyword evidence="2" id="KW-1185">Reference proteome</keyword>
<dbReference type="EMBL" id="CDOI01000206">
    <property type="protein sequence ID" value="CEN49726.1"/>
    <property type="molecule type" value="Genomic_DNA"/>
</dbReference>
<organism evidence="1 2">
    <name type="scientific">Capnocytophaga canis</name>
    <dbReference type="NCBI Taxonomy" id="1848903"/>
    <lineage>
        <taxon>Bacteria</taxon>
        <taxon>Pseudomonadati</taxon>
        <taxon>Bacteroidota</taxon>
        <taxon>Flavobacteriia</taxon>
        <taxon>Flavobacteriales</taxon>
        <taxon>Flavobacteriaceae</taxon>
        <taxon>Capnocytophaga</taxon>
    </lineage>
</organism>
<dbReference type="AlphaFoldDB" id="A0A0B7ICW1"/>
<dbReference type="InterPro" id="IPR018644">
    <property type="entry name" value="DUF2071"/>
</dbReference>
<dbReference type="RefSeq" id="WP_042345468.1">
    <property type="nucleotide sequence ID" value="NZ_CDOH01000110.1"/>
</dbReference>
<protein>
    <recommendedName>
        <fullName evidence="3">DUF2071 domain-containing protein</fullName>
    </recommendedName>
</protein>
<evidence type="ECO:0000313" key="2">
    <source>
        <dbReference type="Proteomes" id="UP000045051"/>
    </source>
</evidence>
<gene>
    <name evidence="1" type="ORF">CCAND38_90024</name>
</gene>
<dbReference type="PANTHER" id="PTHR39186">
    <property type="entry name" value="DUF2071 FAMILY PROTEIN"/>
    <property type="match status" value="1"/>
</dbReference>
<dbReference type="Proteomes" id="UP000045051">
    <property type="component" value="Unassembled WGS sequence"/>
</dbReference>
<reference evidence="1 2" key="1">
    <citation type="submission" date="2015-01" db="EMBL/GenBank/DDBJ databases">
        <authorList>
            <person name="MANFREDI Pablo"/>
        </authorList>
    </citation>
    <scope>NUCLEOTIDE SEQUENCE [LARGE SCALE GENOMIC DNA]</scope>
    <source>
        <strain evidence="1 2">CcD38</strain>
    </source>
</reference>
<sequence>MSIITNILKNNEHRPYPLPKGNWTYYQEWNRALFLHYKVPYELLRQLVPTGLQLDSYNNDCYISLVAFTMEKIRPKQLPAISFISDFHEINIRTYVEKDGKKGVYFLNIEAGKLLSAIVAKCLSGLPYEFATIKRADNQYNSENKKKNFHLDVSFDIEEIIFEKTPLDLWLTERYCLFLDIKESLFRYDIHHQEWNLRGLKINKLNVNYHLKNISLSPNYHLCHYSDGTQVISWNRIKL</sequence>
<accession>A0A0B7ICW1</accession>
<dbReference type="PANTHER" id="PTHR39186:SF1">
    <property type="entry name" value="DUF2071 DOMAIN-CONTAINING PROTEIN"/>
    <property type="match status" value="1"/>
</dbReference>
<dbReference type="SUPFAM" id="SSF160104">
    <property type="entry name" value="Acetoacetate decarboxylase-like"/>
    <property type="match status" value="1"/>
</dbReference>